<evidence type="ECO:0000256" key="3">
    <source>
        <dbReference type="PROSITE-ProRule" id="PRU00473"/>
    </source>
</evidence>
<name>A0A286D5Z3_9GAMM</name>
<dbReference type="Pfam" id="PF25549">
    <property type="entry name" value="DUF7927"/>
    <property type="match status" value="6"/>
</dbReference>
<dbReference type="InterPro" id="IPR006664">
    <property type="entry name" value="OMP_bac"/>
</dbReference>
<dbReference type="NCBIfam" id="TIGR04226">
    <property type="entry name" value="RrgB_K2N_iso_D2"/>
    <property type="match status" value="3"/>
</dbReference>
<comment type="subcellular location">
    <subcellularLocation>
        <location evidence="1">Membrane</location>
    </subcellularLocation>
</comment>
<dbReference type="SUPFAM" id="SSF103088">
    <property type="entry name" value="OmpA-like"/>
    <property type="match status" value="2"/>
</dbReference>
<dbReference type="PANTHER" id="PTHR34819">
    <property type="entry name" value="LARGE CYSTEINE-RICH PERIPLASMIC PROTEIN OMCB"/>
    <property type="match status" value="1"/>
</dbReference>
<dbReference type="Pfam" id="PF00691">
    <property type="entry name" value="OmpA"/>
    <property type="match status" value="1"/>
</dbReference>
<dbReference type="InterPro" id="IPR048834">
    <property type="entry name" value="SpaA_pre-album"/>
</dbReference>
<dbReference type="Gene3D" id="2.60.40.10">
    <property type="entry name" value="Immunoglobulins"/>
    <property type="match status" value="5"/>
</dbReference>
<keyword evidence="7" id="KW-1185">Reference proteome</keyword>
<sequence length="2362" mass="239665">MSKQDKIPGAAGCRARALHVLHPWMSRRLSGGWTLLVLLAALMFGVALPAAANECRLADPNSNGEHVGTICWFQFGAVDEDLLSGTSNVPFEFDLPDGSRVELNVSVSGGSAANPRLTVRQAPTWTGSNFSGNSGFYTIFTPNAAALHSPDGRGNGAVLTLSDIRLYAPDGTEVTDLPFEIVVADAERLNSNPEHLDFGVVSGGTPWNVLEWLGNAPAAAVQQGTPATLDPGIASACLGSYVDCLRFKGMTSGSDANAVVLTSQKVVGSAQPFTVMGQIHSAAGQGFAIGVRCCAMRLRKVLPEGRADPADQFTYSIVNVNDQTVSTGTTTGSATGAYPYISTMAMSGNALTLVEEMAPGSASTLEAYARRIVCVNTRTGQTVLDDTYNPNAPPTLNVLEMGDVVDCDLINTPLSPEVSAQKTADPADGTQVQPGQTITYTLTATVATSATTAPLRLVDTLGAGLTFGTVTDPGDFTCSGVLDCVLPAGTAPGTYALTYTATVDANASGTVGNSVAITENGGDPDPECTSCTTGHPVATAVAYDFCPVGANPIFSIVNGVDVYRYEPGAGADAVVPELALPLAGNVNGMMVDPVRNRLLFVQRVTSSNTVLWAYDAANGGWYEAQASFASPDFPRAGMAPNGIGYMIAGGTATPQVWRVTADGAFGYTAALAGTLAFDIAPTDLGSGDIAFDAAGNGWLSAGQDLYRFDPATLQATRQARPLLNGTPSTINWAGVAFGSDGTLYVANNGGSGQPATYYAYNPATGVLTPQVATAAGASRDLASCAFPVLAEPELSVAKTLAEVNGVAYTPGAAVRAGDVLTYAIAIANAGGAVGTLFPGDVVETLPAGTASVAAGNDFACTGSDCRNTATFNIAANAAVTLNFVVQIDDPLPPGIGSIDNAVTVRDVDCAAPGNDCDETTPIAPAVVVTKAAAPGDGNEVQAGDTITYTLTATLSGGATTDVFTLTDTLGAGLSFGAVTNAGGFTCSGQLECTLPANTAPGTYAVTYTATVDADASGTVGNSVAITSDGGDPDPECTTCSTEHPIALPVIGTVKSANPASGSQVQPGDTITYTLTTTVATSATTAPFVLTDTLGAGLSFGAVVDSGDFSCSGQLVCTLPAGTVAGVYTVTYNATVNADATGTVGNSVAITGNGGDPDPECTSCNTEHPIVLPTIGTTKSANPAAGSQVQPGDTITYTLTTTIASSATAAPFRLVDTLGAGLTFGAVTDAGGYTCSGQLECTLPAGTLPGTYAVTYTVTVDADATGTVGNSVVIAEDGGDPDSACTVCQTEHPIALPAISTVKSANPASGSQVQPGDTLTYTLTTTIATSATTAPFVLTDTLGAGLSFGEVTNAGGFACSGQLECTLPAGTLPGSYAVTYTATVDADATGSVGNSVVVTSDGGDPDPECTNCSTEHPITLPTIATVKTADPADGSEVRPGDTLTYTLTTTIATSATTAPFVLTDTLGAGLSFGEVTDAGAFACSGELECTLPAGTLPGSYAVTYTATVNAGATGSVGNSVVVTGDGGDPDPECATCATEHPIALPTIATVKTADPADGSEVRAGDTLTYTLTTTIATAATTAPFVLTDTLGTGLSFGAVTSAGEFTCSGQLECTLPTGTLPGTYAVTYTATVDADAVDSVGNSVVVTEGGGDPEPECTSCSTEHPLAEPVITIVKSANPGAGGEVSIGDTIDYTLTVTIENAAIPSELRLTDTPGAGLSVGAMPAGCSNGAAQIVCIMAAGTVPGTYTFVYPATVNANATGEVRNAVTGEHVGSSIVPICESCDTSHRVLESAELRIVKAAGVRTARIGDLVRYTLTVENVGTANLSNGTVIDTPPAGFSYVEGSMSVADGDGAFVLAAGRYPLRIGGLDIAAGEQASIVYLLRVGAGVRQGTQVNEAVAQNPAGNPISNVATAQVTVESDPLLDDSLIFGTVFDDRDGDGWQDSAALSGVRVQGGFAADAYIAGSTVIDHGAGPQPVADASAPLLHGIDLDQLAGRQSPADPGPRVVIRQRLREAAFTNDFVLTTEQGAIVRMDASGTTRLEHSGDAAKGRNAAAPTVERRIAQGEGGVVVDYVIGNAGIDERGVPGVRVASVDGLLIETDQYGRYHLADVPGGERGYRNFILKVDPSTLPPGTPFTTDNPLVRRITPGIPVRFDFGVKLPVVEIPGSTEQVELMLGEVIFAPDSAEVRDEYLPAIAKMAEQVNAYGGGEVVISADGDRQALAFDRASAVREALLAQVAPEHRPALTVTVRTDVHELMAGANESGALLGTVLFDTDRAQIRPEFAPLLDRVAARLSSMGGGTVALVGHTDVRGSHAYNTALGMRRARAVYEALAERLSPEVRAQVRVESSNDPTAPVGPERK</sequence>
<dbReference type="PRINTS" id="PR01021">
    <property type="entry name" value="OMPADOMAIN"/>
</dbReference>
<dbReference type="InterPro" id="IPR047589">
    <property type="entry name" value="DUF11_rpt"/>
</dbReference>
<feature type="domain" description="OmpA-like" evidence="5">
    <location>
        <begin position="2260"/>
        <end position="2362"/>
    </location>
</feature>
<keyword evidence="4" id="KW-0812">Transmembrane</keyword>
<dbReference type="Gene3D" id="2.60.40.740">
    <property type="match status" value="2"/>
</dbReference>
<dbReference type="Pfam" id="PF20674">
    <property type="entry name" value="SpaA_3"/>
    <property type="match status" value="1"/>
</dbReference>
<evidence type="ECO:0000256" key="2">
    <source>
        <dbReference type="ARBA" id="ARBA00023136"/>
    </source>
</evidence>
<evidence type="ECO:0000256" key="4">
    <source>
        <dbReference type="SAM" id="Phobius"/>
    </source>
</evidence>
<evidence type="ECO:0000256" key="1">
    <source>
        <dbReference type="ARBA" id="ARBA00004370"/>
    </source>
</evidence>
<dbReference type="GO" id="GO:0016020">
    <property type="term" value="C:membrane"/>
    <property type="evidence" value="ECO:0007669"/>
    <property type="project" value="UniProtKB-SubCell"/>
</dbReference>
<dbReference type="EMBL" id="OCND01000003">
    <property type="protein sequence ID" value="SOD54056.1"/>
    <property type="molecule type" value="Genomic_DNA"/>
</dbReference>
<dbReference type="Proteomes" id="UP000219374">
    <property type="component" value="Unassembled WGS sequence"/>
</dbReference>
<gene>
    <name evidence="6" type="ORF">SAMN06296416_10365</name>
</gene>
<dbReference type="InterPro" id="IPR001434">
    <property type="entry name" value="OmcB-like_DUF11"/>
</dbReference>
<dbReference type="CDD" id="cd07185">
    <property type="entry name" value="OmpA_C-like"/>
    <property type="match status" value="1"/>
</dbReference>
<dbReference type="InterPro" id="IPR051172">
    <property type="entry name" value="Chlamydia_OmcB"/>
</dbReference>
<evidence type="ECO:0000313" key="6">
    <source>
        <dbReference type="EMBL" id="SOD54056.1"/>
    </source>
</evidence>
<proteinExistence type="predicted"/>
<accession>A0A286D5Z3</accession>
<dbReference type="InterPro" id="IPR013783">
    <property type="entry name" value="Ig-like_fold"/>
</dbReference>
<dbReference type="InterPro" id="IPR057687">
    <property type="entry name" value="DUF7927"/>
</dbReference>
<dbReference type="NCBIfam" id="TIGR01451">
    <property type="entry name" value="B_ant_repeat"/>
    <property type="match status" value="1"/>
</dbReference>
<feature type="transmembrane region" description="Helical" evidence="4">
    <location>
        <begin position="33"/>
        <end position="52"/>
    </location>
</feature>
<dbReference type="InterPro" id="IPR026466">
    <property type="entry name" value="Fim_isopep_form_D2_dom"/>
</dbReference>
<dbReference type="SUPFAM" id="SSF63829">
    <property type="entry name" value="Calcium-dependent phosphotriesterase"/>
    <property type="match status" value="1"/>
</dbReference>
<evidence type="ECO:0000313" key="7">
    <source>
        <dbReference type="Proteomes" id="UP000219374"/>
    </source>
</evidence>
<reference evidence="6 7" key="1">
    <citation type="submission" date="2017-09" db="EMBL/GenBank/DDBJ databases">
        <authorList>
            <person name="Ehlers B."/>
            <person name="Leendertz F.H."/>
        </authorList>
    </citation>
    <scope>NUCLEOTIDE SEQUENCE [LARGE SCALE GENOMIC DNA]</scope>
    <source>
        <strain evidence="6 7">CGMCC 1.10978</strain>
    </source>
</reference>
<protein>
    <submittedName>
        <fullName evidence="6">Conserved repeat domain-containing protein/fimbrial isopeptide formation D2 domain-containing protein</fullName>
    </submittedName>
</protein>
<organism evidence="6 7">
    <name type="scientific">Pseudoxanthomonas wuyuanensis</name>
    <dbReference type="NCBI Taxonomy" id="1073196"/>
    <lineage>
        <taxon>Bacteria</taxon>
        <taxon>Pseudomonadati</taxon>
        <taxon>Pseudomonadota</taxon>
        <taxon>Gammaproteobacteria</taxon>
        <taxon>Lysobacterales</taxon>
        <taxon>Lysobacteraceae</taxon>
        <taxon>Pseudoxanthomonas</taxon>
    </lineage>
</organism>
<dbReference type="InterPro" id="IPR036737">
    <property type="entry name" value="OmpA-like_sf"/>
</dbReference>
<evidence type="ECO:0000259" key="5">
    <source>
        <dbReference type="PROSITE" id="PS51123"/>
    </source>
</evidence>
<dbReference type="Gene3D" id="3.30.1330.60">
    <property type="entry name" value="OmpA-like domain"/>
    <property type="match status" value="1"/>
</dbReference>
<keyword evidence="2 3" id="KW-0472">Membrane</keyword>
<dbReference type="PROSITE" id="PS51123">
    <property type="entry name" value="OMPA_2"/>
    <property type="match status" value="1"/>
</dbReference>
<dbReference type="InterPro" id="IPR006665">
    <property type="entry name" value="OmpA-like"/>
</dbReference>
<dbReference type="Pfam" id="PF01345">
    <property type="entry name" value="DUF11"/>
    <property type="match status" value="2"/>
</dbReference>
<keyword evidence="4" id="KW-1133">Transmembrane helix</keyword>